<reference evidence="1" key="2">
    <citation type="submission" date="2021-09" db="EMBL/GenBank/DDBJ databases">
        <authorList>
            <person name="Jia N."/>
            <person name="Wang J."/>
            <person name="Shi W."/>
            <person name="Du L."/>
            <person name="Sun Y."/>
            <person name="Zhan W."/>
            <person name="Jiang J."/>
            <person name="Wang Q."/>
            <person name="Zhang B."/>
            <person name="Ji P."/>
            <person name="Sakyi L.B."/>
            <person name="Cui X."/>
            <person name="Yuan T."/>
            <person name="Jiang B."/>
            <person name="Yang W."/>
            <person name="Lam T.T.-Y."/>
            <person name="Chang Q."/>
            <person name="Ding S."/>
            <person name="Wang X."/>
            <person name="Zhu J."/>
            <person name="Ruan X."/>
            <person name="Zhao L."/>
            <person name="Wei J."/>
            <person name="Que T."/>
            <person name="Du C."/>
            <person name="Cheng J."/>
            <person name="Dai P."/>
            <person name="Han X."/>
            <person name="Huang E."/>
            <person name="Gao Y."/>
            <person name="Liu J."/>
            <person name="Shao H."/>
            <person name="Ye R."/>
            <person name="Li L."/>
            <person name="Wei W."/>
            <person name="Wang X."/>
            <person name="Wang C."/>
            <person name="Huo Q."/>
            <person name="Li W."/>
            <person name="Guo W."/>
            <person name="Chen H."/>
            <person name="Chen S."/>
            <person name="Zhou L."/>
            <person name="Zhou L."/>
            <person name="Ni X."/>
            <person name="Tian J."/>
            <person name="Zhou Y."/>
            <person name="Sheng Y."/>
            <person name="Liu T."/>
            <person name="Pan Y."/>
            <person name="Xia L."/>
            <person name="Li J."/>
            <person name="Zhao F."/>
            <person name="Cao W."/>
        </authorList>
    </citation>
    <scope>NUCLEOTIDE SEQUENCE</scope>
    <source>
        <strain evidence="1">Rmic-2018</strain>
        <tissue evidence="1">Larvae</tissue>
    </source>
</reference>
<protein>
    <submittedName>
        <fullName evidence="1">Uncharacterized protein</fullName>
    </submittedName>
</protein>
<proteinExistence type="predicted"/>
<dbReference type="AlphaFoldDB" id="A0A9J6DRD0"/>
<organism evidence="1 2">
    <name type="scientific">Rhipicephalus microplus</name>
    <name type="common">Cattle tick</name>
    <name type="synonym">Boophilus microplus</name>
    <dbReference type="NCBI Taxonomy" id="6941"/>
    <lineage>
        <taxon>Eukaryota</taxon>
        <taxon>Metazoa</taxon>
        <taxon>Ecdysozoa</taxon>
        <taxon>Arthropoda</taxon>
        <taxon>Chelicerata</taxon>
        <taxon>Arachnida</taxon>
        <taxon>Acari</taxon>
        <taxon>Parasitiformes</taxon>
        <taxon>Ixodida</taxon>
        <taxon>Ixodoidea</taxon>
        <taxon>Ixodidae</taxon>
        <taxon>Rhipicephalinae</taxon>
        <taxon>Rhipicephalus</taxon>
        <taxon>Boophilus</taxon>
    </lineage>
</organism>
<evidence type="ECO:0000313" key="1">
    <source>
        <dbReference type="EMBL" id="KAH8024667.1"/>
    </source>
</evidence>
<keyword evidence="2" id="KW-1185">Reference proteome</keyword>
<evidence type="ECO:0000313" key="2">
    <source>
        <dbReference type="Proteomes" id="UP000821866"/>
    </source>
</evidence>
<sequence length="223" mass="24088">MTVNYIVLCFYSGEDVHANDGTYTGQFTKFRGSGRYMVVIEVTNKSQTEFLDWAPNNVPAESSSTAAVSSIDLRTSRSIQTMLDLFHKATEISEQDLLSGSMKPLPAFSQQLATISIPSTIILGQSQNETTAQAHSASGYNVYFALVTTNNYGSRSEVSNLASVNVPAHFTVSEGIGCDDFSEKEQILVRLEALSMLACVPTTAFPEKHELAAAVLVVSPSVT</sequence>
<dbReference type="Proteomes" id="UP000821866">
    <property type="component" value="Unassembled WGS sequence"/>
</dbReference>
<gene>
    <name evidence="1" type="ORF">HPB51_000398</name>
</gene>
<name>A0A9J6DRD0_RHIMP</name>
<dbReference type="EMBL" id="JABSTU010000007">
    <property type="protein sequence ID" value="KAH8024667.1"/>
    <property type="molecule type" value="Genomic_DNA"/>
</dbReference>
<comment type="caution">
    <text evidence="1">The sequence shown here is derived from an EMBL/GenBank/DDBJ whole genome shotgun (WGS) entry which is preliminary data.</text>
</comment>
<accession>A0A9J6DRD0</accession>
<reference evidence="1" key="1">
    <citation type="journal article" date="2020" name="Cell">
        <title>Large-Scale Comparative Analyses of Tick Genomes Elucidate Their Genetic Diversity and Vector Capacities.</title>
        <authorList>
            <consortium name="Tick Genome and Microbiome Consortium (TIGMIC)"/>
            <person name="Jia N."/>
            <person name="Wang J."/>
            <person name="Shi W."/>
            <person name="Du L."/>
            <person name="Sun Y."/>
            <person name="Zhan W."/>
            <person name="Jiang J.F."/>
            <person name="Wang Q."/>
            <person name="Zhang B."/>
            <person name="Ji P."/>
            <person name="Bell-Sakyi L."/>
            <person name="Cui X.M."/>
            <person name="Yuan T.T."/>
            <person name="Jiang B.G."/>
            <person name="Yang W.F."/>
            <person name="Lam T.T."/>
            <person name="Chang Q.C."/>
            <person name="Ding S.J."/>
            <person name="Wang X.J."/>
            <person name="Zhu J.G."/>
            <person name="Ruan X.D."/>
            <person name="Zhao L."/>
            <person name="Wei J.T."/>
            <person name="Ye R.Z."/>
            <person name="Que T.C."/>
            <person name="Du C.H."/>
            <person name="Zhou Y.H."/>
            <person name="Cheng J.X."/>
            <person name="Dai P.F."/>
            <person name="Guo W.B."/>
            <person name="Han X.H."/>
            <person name="Huang E.J."/>
            <person name="Li L.F."/>
            <person name="Wei W."/>
            <person name="Gao Y.C."/>
            <person name="Liu J.Z."/>
            <person name="Shao H.Z."/>
            <person name="Wang X."/>
            <person name="Wang C.C."/>
            <person name="Yang T.C."/>
            <person name="Huo Q.B."/>
            <person name="Li W."/>
            <person name="Chen H.Y."/>
            <person name="Chen S.E."/>
            <person name="Zhou L.G."/>
            <person name="Ni X.B."/>
            <person name="Tian J.H."/>
            <person name="Sheng Y."/>
            <person name="Liu T."/>
            <person name="Pan Y.S."/>
            <person name="Xia L.Y."/>
            <person name="Li J."/>
            <person name="Zhao F."/>
            <person name="Cao W.C."/>
        </authorList>
    </citation>
    <scope>NUCLEOTIDE SEQUENCE</scope>
    <source>
        <strain evidence="1">Rmic-2018</strain>
    </source>
</reference>